<dbReference type="FunFam" id="3.30.479.30:FF:000002">
    <property type="entry name" value="band 7 protein AGAP004871"/>
    <property type="match status" value="1"/>
</dbReference>
<dbReference type="PROSITE" id="PS01270">
    <property type="entry name" value="BAND_7"/>
    <property type="match status" value="1"/>
</dbReference>
<dbReference type="PRINTS" id="PR00721">
    <property type="entry name" value="STOMATIN"/>
</dbReference>
<evidence type="ECO:0000259" key="6">
    <source>
        <dbReference type="SMART" id="SM00244"/>
    </source>
</evidence>
<dbReference type="PANTHER" id="PTHR10264">
    <property type="entry name" value="BAND 7 PROTEIN-RELATED"/>
    <property type="match status" value="1"/>
</dbReference>
<organism evidence="7 8">
    <name type="scientific">Caenorhabditis briggsae</name>
    <dbReference type="NCBI Taxonomy" id="6238"/>
    <lineage>
        <taxon>Eukaryota</taxon>
        <taxon>Metazoa</taxon>
        <taxon>Ecdysozoa</taxon>
        <taxon>Nematoda</taxon>
        <taxon>Chromadorea</taxon>
        <taxon>Rhabditida</taxon>
        <taxon>Rhabditina</taxon>
        <taxon>Rhabditomorpha</taxon>
        <taxon>Rhabditoidea</taxon>
        <taxon>Rhabditidae</taxon>
        <taxon>Peloderinae</taxon>
        <taxon>Caenorhabditis</taxon>
    </lineage>
</organism>
<keyword evidence="3 5" id="KW-0472">Membrane</keyword>
<dbReference type="SMART" id="SM00244">
    <property type="entry name" value="PHB"/>
    <property type="match status" value="1"/>
</dbReference>
<dbReference type="EMBL" id="CP092625">
    <property type="protein sequence ID" value="UMM41760.1"/>
    <property type="molecule type" value="Genomic_DNA"/>
</dbReference>
<accession>A0AAE9JQT0</accession>
<evidence type="ECO:0000313" key="8">
    <source>
        <dbReference type="Proteomes" id="UP000829354"/>
    </source>
</evidence>
<keyword evidence="8" id="KW-1185">Reference proteome</keyword>
<dbReference type="InterPro" id="IPR001972">
    <property type="entry name" value="Stomatin_HflK_fam"/>
</dbReference>
<dbReference type="CDD" id="cd03403">
    <property type="entry name" value="SPFH_stomatin"/>
    <property type="match status" value="1"/>
</dbReference>
<dbReference type="PANTHER" id="PTHR10264:SF19">
    <property type="entry name" value="AT06885P-RELATED"/>
    <property type="match status" value="1"/>
</dbReference>
<dbReference type="InterPro" id="IPR018080">
    <property type="entry name" value="Band_7/stomatin-like_CS"/>
</dbReference>
<dbReference type="GO" id="GO:0005886">
    <property type="term" value="C:plasma membrane"/>
    <property type="evidence" value="ECO:0007669"/>
    <property type="project" value="InterPro"/>
</dbReference>
<name>A0AAE9JQT0_CAEBR</name>
<feature type="transmembrane region" description="Helical" evidence="5">
    <location>
        <begin position="100"/>
        <end position="125"/>
    </location>
</feature>
<dbReference type="InterPro" id="IPR043202">
    <property type="entry name" value="Band-7_stomatin-like"/>
</dbReference>
<evidence type="ECO:0000256" key="1">
    <source>
        <dbReference type="ARBA" id="ARBA00004370"/>
    </source>
</evidence>
<evidence type="ECO:0000256" key="2">
    <source>
        <dbReference type="ARBA" id="ARBA00008164"/>
    </source>
</evidence>
<dbReference type="Gene3D" id="3.30.479.30">
    <property type="entry name" value="Band 7 domain"/>
    <property type="match status" value="1"/>
</dbReference>
<proteinExistence type="inferred from homology"/>
<dbReference type="GO" id="GO:0043005">
    <property type="term" value="C:neuron projection"/>
    <property type="evidence" value="ECO:0007669"/>
    <property type="project" value="UniProtKB-ARBA"/>
</dbReference>
<feature type="compositionally biased region" description="Basic and acidic residues" evidence="4">
    <location>
        <begin position="48"/>
        <end position="59"/>
    </location>
</feature>
<feature type="domain" description="Band 7" evidence="6">
    <location>
        <begin position="120"/>
        <end position="279"/>
    </location>
</feature>
<reference evidence="7 8" key="1">
    <citation type="submission" date="2022-04" db="EMBL/GenBank/DDBJ databases">
        <title>Chromosome-level reference genomes for two strains of Caenorhabditis briggsae: an improved platform for comparative genomics.</title>
        <authorList>
            <person name="Stevens L."/>
            <person name="Andersen E."/>
        </authorList>
    </citation>
    <scope>NUCLEOTIDE SEQUENCE [LARGE SCALE GENOMIC DNA]</scope>
    <source>
        <strain evidence="7">VX34</strain>
        <tissue evidence="7">Whole-organism</tissue>
    </source>
</reference>
<feature type="region of interest" description="Disordered" evidence="4">
    <location>
        <begin position="35"/>
        <end position="66"/>
    </location>
</feature>
<dbReference type="InterPro" id="IPR001107">
    <property type="entry name" value="Band_7"/>
</dbReference>
<sequence length="373" mass="40884">MESNLDVGSCLLDECSSAGSFRKLSALSATSSLHAPSESSMSRKRSIRERMAELADSRRNPKKPTPPSIFEAAQLIGKFSGQRIDLLSANIQNEFGVCGWILTILSYLLIFFTLPISACMCIKVVQEYERAVIFRLGRLMPGGAKGPGIFFIVPCIDTYRKVDLRVLSFEVPPQEILSKDSVTVAVDAVVYFRISNATISVTNVEDAARSTKLLAQTTLRNILGTKTLAEMLSDREAISHQMQTTLDEATEPWGVKVERVEVKDVRLPVQLQRAMAAEAEAAREARAKVIVAEGEQKASRALKEAAEVIAESPSALQLRYLQTLNSISAEKNSTIIFPFPIDLLSAFLQRTPPKVDNNFAFPTQKSGGIPSTS</sequence>
<dbReference type="Gene3D" id="6.10.250.2090">
    <property type="match status" value="1"/>
</dbReference>
<evidence type="ECO:0000256" key="4">
    <source>
        <dbReference type="SAM" id="MobiDB-lite"/>
    </source>
</evidence>
<dbReference type="SUPFAM" id="SSF117892">
    <property type="entry name" value="Band 7/SPFH domain"/>
    <property type="match status" value="1"/>
</dbReference>
<gene>
    <name evidence="7" type="ORF">L5515_017879</name>
</gene>
<comment type="subcellular location">
    <subcellularLocation>
        <location evidence="1">Membrane</location>
    </subcellularLocation>
</comment>
<dbReference type="InterPro" id="IPR036013">
    <property type="entry name" value="Band_7/SPFH_dom_sf"/>
</dbReference>
<comment type="similarity">
    <text evidence="2">Belongs to the band 7/mec-2 family.</text>
</comment>
<keyword evidence="5" id="KW-1133">Transmembrane helix</keyword>
<evidence type="ECO:0000256" key="3">
    <source>
        <dbReference type="ARBA" id="ARBA00023136"/>
    </source>
</evidence>
<keyword evidence="5" id="KW-0812">Transmembrane</keyword>
<protein>
    <recommendedName>
        <fullName evidence="6">Band 7 domain-containing protein</fullName>
    </recommendedName>
</protein>
<evidence type="ECO:0000256" key="5">
    <source>
        <dbReference type="SAM" id="Phobius"/>
    </source>
</evidence>
<dbReference type="AlphaFoldDB" id="A0AAE9JQT0"/>
<evidence type="ECO:0000313" key="7">
    <source>
        <dbReference type="EMBL" id="UMM41760.1"/>
    </source>
</evidence>
<dbReference type="Proteomes" id="UP000829354">
    <property type="component" value="Chromosome X"/>
</dbReference>
<dbReference type="Pfam" id="PF01145">
    <property type="entry name" value="Band_7"/>
    <property type="match status" value="1"/>
</dbReference>